<comment type="caution">
    <text evidence="1">The sequence shown here is derived from an EMBL/GenBank/DDBJ whole genome shotgun (WGS) entry which is preliminary data.</text>
</comment>
<sequence>MYVIKVLHGYIGKDGRRTREKIPDKLWVFEDRKQSEAFADKIGGRVKPLTEVKQHT</sequence>
<dbReference type="GeneID" id="91574676"/>
<dbReference type="AlphaFoldDB" id="A0AAQ1UEP4"/>
<evidence type="ECO:0000313" key="1">
    <source>
        <dbReference type="EMBL" id="MDT2963837.1"/>
    </source>
</evidence>
<accession>A0AAQ1UEP4</accession>
<proteinExistence type="predicted"/>
<evidence type="ECO:0000313" key="2">
    <source>
        <dbReference type="EMBL" id="MDT2982320.1"/>
    </source>
</evidence>
<dbReference type="EMBL" id="JARQDZ010000002">
    <property type="protein sequence ID" value="MDT2982320.1"/>
    <property type="molecule type" value="Genomic_DNA"/>
</dbReference>
<dbReference type="EMBL" id="JARQDV010000002">
    <property type="protein sequence ID" value="MDT2963837.1"/>
    <property type="molecule type" value="Genomic_DNA"/>
</dbReference>
<dbReference type="RefSeq" id="WP_008379536.1">
    <property type="nucleotide sequence ID" value="NZ_BAAAXK010000001.1"/>
</dbReference>
<evidence type="ECO:0000313" key="3">
    <source>
        <dbReference type="Proteomes" id="UP001253851"/>
    </source>
</evidence>
<reference evidence="1 3" key="1">
    <citation type="submission" date="2023-03" db="EMBL/GenBank/DDBJ databases">
        <authorList>
            <person name="Shen W."/>
            <person name="Cai J."/>
        </authorList>
    </citation>
    <scope>NUCLEOTIDE SEQUENCE</scope>
    <source>
        <strain evidence="2 3">B516</strain>
        <strain evidence="1">K72-2</strain>
    </source>
</reference>
<protein>
    <submittedName>
        <fullName evidence="1">Uncharacterized protein</fullName>
    </submittedName>
</protein>
<organism evidence="1 4">
    <name type="scientific">Enterococcus casseliflavus</name>
    <name type="common">Enterococcus flavescens</name>
    <dbReference type="NCBI Taxonomy" id="37734"/>
    <lineage>
        <taxon>Bacteria</taxon>
        <taxon>Bacillati</taxon>
        <taxon>Bacillota</taxon>
        <taxon>Bacilli</taxon>
        <taxon>Lactobacillales</taxon>
        <taxon>Enterococcaceae</taxon>
        <taxon>Enterococcus</taxon>
    </lineage>
</organism>
<dbReference type="Proteomes" id="UP001253851">
    <property type="component" value="Unassembled WGS sequence"/>
</dbReference>
<name>A0AAQ1UEP4_ENTCA</name>
<dbReference type="Proteomes" id="UP001268896">
    <property type="component" value="Unassembled WGS sequence"/>
</dbReference>
<gene>
    <name evidence="1" type="ORF">P7I32_04400</name>
    <name evidence="2" type="ORF">P7I34_06575</name>
</gene>
<evidence type="ECO:0000313" key="4">
    <source>
        <dbReference type="Proteomes" id="UP001268896"/>
    </source>
</evidence>